<organism evidence="2 3">
    <name type="scientific">Ascaris lumbricoides</name>
    <name type="common">Giant roundworm</name>
    <dbReference type="NCBI Taxonomy" id="6252"/>
    <lineage>
        <taxon>Eukaryota</taxon>
        <taxon>Metazoa</taxon>
        <taxon>Ecdysozoa</taxon>
        <taxon>Nematoda</taxon>
        <taxon>Chromadorea</taxon>
        <taxon>Rhabditida</taxon>
        <taxon>Spirurina</taxon>
        <taxon>Ascaridomorpha</taxon>
        <taxon>Ascaridoidea</taxon>
        <taxon>Ascarididae</taxon>
        <taxon>Ascaris</taxon>
    </lineage>
</organism>
<dbReference type="InterPro" id="IPR052140">
    <property type="entry name" value="Dev_Signal_Hedgehog-like"/>
</dbReference>
<evidence type="ECO:0000313" key="2">
    <source>
        <dbReference type="Proteomes" id="UP000036681"/>
    </source>
</evidence>
<accession>A0A0M3ITQ0</accession>
<dbReference type="WBParaSite" id="ALUE_0002212801-mRNA-1">
    <property type="protein sequence ID" value="ALUE_0002212801-mRNA-1"/>
    <property type="gene ID" value="ALUE_0002212801"/>
</dbReference>
<keyword evidence="1" id="KW-0217">Developmental protein</keyword>
<name>A0A0M3ITQ0_ASCLU</name>
<dbReference type="PANTHER" id="PTHR46706:SF12">
    <property type="entry name" value="PROTEIN QUA-1-RELATED"/>
    <property type="match status" value="1"/>
</dbReference>
<proteinExistence type="predicted"/>
<dbReference type="PANTHER" id="PTHR46706">
    <property type="entry name" value="PROTEIN QUA-1-RELATED"/>
    <property type="match status" value="1"/>
</dbReference>
<keyword evidence="2" id="KW-1185">Reference proteome</keyword>
<dbReference type="Proteomes" id="UP000036681">
    <property type="component" value="Unplaced"/>
</dbReference>
<reference evidence="3" key="1">
    <citation type="submission" date="2017-02" db="UniProtKB">
        <authorList>
            <consortium name="WormBaseParasite"/>
        </authorList>
    </citation>
    <scope>IDENTIFICATION</scope>
</reference>
<dbReference type="AlphaFoldDB" id="A0A0M3ITQ0"/>
<evidence type="ECO:0000256" key="1">
    <source>
        <dbReference type="ARBA" id="ARBA00022473"/>
    </source>
</evidence>
<sequence length="75" mass="8601">MLNTFPIDVLSLSRVIDRLKLRCCKYDKLRAAWDRGLAEVARGEIVVGGEVTRDGRQYAFDYIANIRKRIQSDGK</sequence>
<evidence type="ECO:0000313" key="3">
    <source>
        <dbReference type="WBParaSite" id="ALUE_0002212801-mRNA-1"/>
    </source>
</evidence>
<protein>
    <submittedName>
        <fullName evidence="3">Phage protein</fullName>
    </submittedName>
</protein>